<proteinExistence type="predicted"/>
<dbReference type="Proteomes" id="UP000256845">
    <property type="component" value="Unassembled WGS sequence"/>
</dbReference>
<dbReference type="GO" id="GO:0016491">
    <property type="term" value="F:oxidoreductase activity"/>
    <property type="evidence" value="ECO:0007669"/>
    <property type="project" value="UniProtKB-KW"/>
</dbReference>
<reference evidence="3 4" key="1">
    <citation type="submission" date="2018-07" db="EMBL/GenBank/DDBJ databases">
        <title>Genomic Encyclopedia of Type Strains, Phase III (KMG-III): the genomes of soil and plant-associated and newly described type strains.</title>
        <authorList>
            <person name="Whitman W."/>
        </authorList>
    </citation>
    <scope>NUCLEOTIDE SEQUENCE [LARGE SCALE GENOMIC DNA]</scope>
    <source>
        <strain evidence="3 4">CECT 8488</strain>
    </source>
</reference>
<dbReference type="SUPFAM" id="SSF51905">
    <property type="entry name" value="FAD/NAD(P)-binding domain"/>
    <property type="match status" value="1"/>
</dbReference>
<dbReference type="OrthoDB" id="9806601at2"/>
<feature type="domain" description="FAD dependent oxidoreductase" evidence="2">
    <location>
        <begin position="31"/>
        <end position="383"/>
    </location>
</feature>
<keyword evidence="1" id="KW-0560">Oxidoreductase</keyword>
<sequence>MTHPQHTGSYYAATAIGDHERPRLKGEKNVDICVIGGGFTGLSSALHLAEKGYSVVLLEGQRLGWGASGRNGGLVCTGQRKDQAELEELVGMEDARLLWDYSEEAKRVQKALIDKYQIPCDYKPGILTCAYKKSHVPELAEHAEHLNKHYGYDQIRAVDDAEMHEMLATPLYYGGCIDMGAAHLHPLNYALGLAGAAEQAGAELFEDSQVLSLDRSANGNVAKTAEGVVKSKYVVVACNGYLGKLVPEIAPSIMPINNFMVATESLGEEGARALIRDDVAIDATKFVVDYYRCSADHRLLFGGGENYSSNFPADIKGFVRKYMLDVFPQLKDVKLEYGWGGTLSITMNRMPAFGRLDHGLFYAQGFSGQGVLLTTMAGKVIAEAVSGTAERFDVFARVPTRNFPGGTLLRYPGLVAGMLYYSMLDKLGN</sequence>
<evidence type="ECO:0000259" key="2">
    <source>
        <dbReference type="Pfam" id="PF01266"/>
    </source>
</evidence>
<gene>
    <name evidence="3" type="ORF">DFP90_105336</name>
</gene>
<evidence type="ECO:0000256" key="1">
    <source>
        <dbReference type="ARBA" id="ARBA00023002"/>
    </source>
</evidence>
<protein>
    <submittedName>
        <fullName evidence="3">Gamma-glutamylputrescine oxidase</fullName>
    </submittedName>
</protein>
<dbReference type="PANTHER" id="PTHR13847:SF281">
    <property type="entry name" value="FAD DEPENDENT OXIDOREDUCTASE DOMAIN-CONTAINING PROTEIN"/>
    <property type="match status" value="1"/>
</dbReference>
<name>A0A3D9HKG4_9PROT</name>
<dbReference type="GO" id="GO:0005737">
    <property type="term" value="C:cytoplasm"/>
    <property type="evidence" value="ECO:0007669"/>
    <property type="project" value="TreeGrafter"/>
</dbReference>
<accession>A0A3D9HKG4</accession>
<dbReference type="Gene3D" id="3.50.50.60">
    <property type="entry name" value="FAD/NAD(P)-binding domain"/>
    <property type="match status" value="1"/>
</dbReference>
<dbReference type="Pfam" id="PF01266">
    <property type="entry name" value="DAO"/>
    <property type="match status" value="1"/>
</dbReference>
<keyword evidence="4" id="KW-1185">Reference proteome</keyword>
<dbReference type="EMBL" id="QRDW01000005">
    <property type="protein sequence ID" value="RED49963.1"/>
    <property type="molecule type" value="Genomic_DNA"/>
</dbReference>
<dbReference type="InterPro" id="IPR036188">
    <property type="entry name" value="FAD/NAD-bd_sf"/>
</dbReference>
<dbReference type="InterPro" id="IPR006076">
    <property type="entry name" value="FAD-dep_OxRdtase"/>
</dbReference>
<evidence type="ECO:0000313" key="3">
    <source>
        <dbReference type="EMBL" id="RED49963.1"/>
    </source>
</evidence>
<dbReference type="RefSeq" id="WP_115937189.1">
    <property type="nucleotide sequence ID" value="NZ_QRDW01000005.1"/>
</dbReference>
<evidence type="ECO:0000313" key="4">
    <source>
        <dbReference type="Proteomes" id="UP000256845"/>
    </source>
</evidence>
<dbReference type="AlphaFoldDB" id="A0A3D9HKG4"/>
<dbReference type="Gene3D" id="3.30.9.10">
    <property type="entry name" value="D-Amino Acid Oxidase, subunit A, domain 2"/>
    <property type="match status" value="1"/>
</dbReference>
<comment type="caution">
    <text evidence="3">The sequence shown here is derived from an EMBL/GenBank/DDBJ whole genome shotgun (WGS) entry which is preliminary data.</text>
</comment>
<organism evidence="3 4">
    <name type="scientific">Aestuariispira insulae</name>
    <dbReference type="NCBI Taxonomy" id="1461337"/>
    <lineage>
        <taxon>Bacteria</taxon>
        <taxon>Pseudomonadati</taxon>
        <taxon>Pseudomonadota</taxon>
        <taxon>Alphaproteobacteria</taxon>
        <taxon>Rhodospirillales</taxon>
        <taxon>Kiloniellaceae</taxon>
        <taxon>Aestuariispira</taxon>
    </lineage>
</organism>
<dbReference type="PANTHER" id="PTHR13847">
    <property type="entry name" value="SARCOSINE DEHYDROGENASE-RELATED"/>
    <property type="match status" value="1"/>
</dbReference>